<evidence type="ECO:0000313" key="4">
    <source>
        <dbReference type="Proteomes" id="UP000078354"/>
    </source>
</evidence>
<keyword evidence="4" id="KW-1185">Reference proteome</keyword>
<sequence>MSMRNDANDDFDDVPSLRADSLDDDDFVPTTRTAVRSRSTPVVKVKGPSTGPLWALVGALFFAFAGLAWWSFQQISLMEQQLVATQESFARISEDAAGRLQDISGKVVASQTNVSSDSEALKLQIKQLESKLQDQGKQQQGVVGQTSELDKRLAQMTAQTTELDKRLAQMTAQTTEVDKRLAQLTTQNTEQQSTDTQLQAQVKALNGELAALKSAPTDTSKFDAQLKSLGADIAALKKQGNPSAAIDRLEQDVLVLKSQQDNRPGAAQGATTAEFDAFRGQVTRNINTLQAQIQTLAQQLRARP</sequence>
<reference evidence="3 4" key="1">
    <citation type="journal article" date="2018" name="Syst. Appl. Microbiol.">
        <title>Pseudomonas silesiensis sp. nov. strain A3T isolated from a biological pesticide sewage treatment plant and analysis of the complete genome sequence.</title>
        <authorList>
            <person name="Kaminski M.A."/>
            <person name="Furmanczyk E.M."/>
            <person name="Sobczak A."/>
            <person name="Dziembowski A."/>
            <person name="Lipinski L."/>
        </authorList>
    </citation>
    <scope>NUCLEOTIDE SEQUENCE [LARGE SCALE GENOMIC DNA]</scope>
    <source>
        <strain evidence="3 4">A3</strain>
    </source>
</reference>
<dbReference type="SUPFAM" id="SSF90257">
    <property type="entry name" value="Myosin rod fragments"/>
    <property type="match status" value="1"/>
</dbReference>
<feature type="transmembrane region" description="Helical" evidence="2">
    <location>
        <begin position="53"/>
        <end position="72"/>
    </location>
</feature>
<dbReference type="KEGG" id="psil:PMA3_23550"/>
<gene>
    <name evidence="3" type="ORF">PMA3_23550</name>
</gene>
<keyword evidence="2" id="KW-0472">Membrane</keyword>
<dbReference type="STRING" id="1853130.PMA3_23550"/>
<dbReference type="Gene3D" id="1.10.287.1490">
    <property type="match status" value="1"/>
</dbReference>
<evidence type="ECO:0000256" key="1">
    <source>
        <dbReference type="SAM" id="Coils"/>
    </source>
</evidence>
<organism evidence="3 4">
    <name type="scientific">Pseudomonas silesiensis</name>
    <dbReference type="NCBI Taxonomy" id="1853130"/>
    <lineage>
        <taxon>Bacteria</taxon>
        <taxon>Pseudomonadati</taxon>
        <taxon>Pseudomonadota</taxon>
        <taxon>Gammaproteobacteria</taxon>
        <taxon>Pseudomonadales</taxon>
        <taxon>Pseudomonadaceae</taxon>
        <taxon>Pseudomonas</taxon>
    </lineage>
</organism>
<dbReference type="RefSeq" id="WP_064679442.1">
    <property type="nucleotide sequence ID" value="NZ_CP014870.1"/>
</dbReference>
<dbReference type="EMBL" id="CP014870">
    <property type="protein sequence ID" value="ANJ57975.1"/>
    <property type="molecule type" value="Genomic_DNA"/>
</dbReference>
<proteinExistence type="predicted"/>
<protein>
    <submittedName>
        <fullName evidence="3">ATPase</fullName>
    </submittedName>
</protein>
<keyword evidence="1" id="KW-0175">Coiled coil</keyword>
<dbReference type="OrthoDB" id="7033272at2"/>
<dbReference type="AlphaFoldDB" id="A0A191YYK2"/>
<dbReference type="Proteomes" id="UP000078354">
    <property type="component" value="Chromosome"/>
</dbReference>
<feature type="coiled-coil region" evidence="1">
    <location>
        <begin position="118"/>
        <end position="173"/>
    </location>
</feature>
<keyword evidence="2" id="KW-1133">Transmembrane helix</keyword>
<evidence type="ECO:0000256" key="2">
    <source>
        <dbReference type="SAM" id="Phobius"/>
    </source>
</evidence>
<evidence type="ECO:0000313" key="3">
    <source>
        <dbReference type="EMBL" id="ANJ57975.1"/>
    </source>
</evidence>
<accession>A0A191YYK2</accession>
<name>A0A191YYK2_9PSED</name>
<keyword evidence="2" id="KW-0812">Transmembrane</keyword>